<organism evidence="1 2">
    <name type="scientific">Brumimicrobium aurantiacum</name>
    <dbReference type="NCBI Taxonomy" id="1737063"/>
    <lineage>
        <taxon>Bacteria</taxon>
        <taxon>Pseudomonadati</taxon>
        <taxon>Bacteroidota</taxon>
        <taxon>Flavobacteriia</taxon>
        <taxon>Flavobacteriales</taxon>
        <taxon>Crocinitomicaceae</taxon>
        <taxon>Brumimicrobium</taxon>
    </lineage>
</organism>
<evidence type="ECO:0000313" key="1">
    <source>
        <dbReference type="EMBL" id="RFC53535.1"/>
    </source>
</evidence>
<evidence type="ECO:0000313" key="2">
    <source>
        <dbReference type="Proteomes" id="UP000257127"/>
    </source>
</evidence>
<keyword evidence="2" id="KW-1185">Reference proteome</keyword>
<sequence length="206" mass="23980">MKNITLILITCLSFTISAQKEEVKSTNLEKTWLFESAHNYDLFNRSYGRNYGISLKAKREFWRPKHFTFSYGIMLQSHKIKENQNVYTENLDGSTKDKSFMAIAELKYYPFNRRNLYISAEPFIGATQLKTEGILNLPQYTMTQSFNNSYIYFNYGVSQNIGYKIGSFNLFATSWLSLNGLWDNGRKRPADFDSRFFIGLGIGYTL</sequence>
<comment type="caution">
    <text evidence="1">The sequence shown here is derived from an EMBL/GenBank/DDBJ whole genome shotgun (WGS) entry which is preliminary data.</text>
</comment>
<dbReference type="EMBL" id="QURB01000008">
    <property type="protein sequence ID" value="RFC53535.1"/>
    <property type="molecule type" value="Genomic_DNA"/>
</dbReference>
<reference evidence="1 2" key="1">
    <citation type="submission" date="2018-08" db="EMBL/GenBank/DDBJ databases">
        <title>The draft genome squence of Brumimicrobium sp. N62.</title>
        <authorList>
            <person name="Du Z.-J."/>
            <person name="Luo H.-R."/>
        </authorList>
    </citation>
    <scope>NUCLEOTIDE SEQUENCE [LARGE SCALE GENOMIC DNA]</scope>
    <source>
        <strain evidence="1 2">N62</strain>
    </source>
</reference>
<dbReference type="RefSeq" id="WP_116881594.1">
    <property type="nucleotide sequence ID" value="NZ_QURB01000008.1"/>
</dbReference>
<dbReference type="OrthoDB" id="1159312at2"/>
<proteinExistence type="predicted"/>
<accession>A0A3E1EVF3</accession>
<protein>
    <recommendedName>
        <fullName evidence="3">Outer membrane protein beta-barrel domain-containing protein</fullName>
    </recommendedName>
</protein>
<dbReference type="Proteomes" id="UP000257127">
    <property type="component" value="Unassembled WGS sequence"/>
</dbReference>
<evidence type="ECO:0008006" key="3">
    <source>
        <dbReference type="Google" id="ProtNLM"/>
    </source>
</evidence>
<gene>
    <name evidence="1" type="ORF">DXU93_12275</name>
</gene>
<name>A0A3E1EVF3_9FLAO</name>
<dbReference type="AlphaFoldDB" id="A0A3E1EVF3"/>